<evidence type="ECO:0000313" key="3">
    <source>
        <dbReference type="Proteomes" id="UP000590740"/>
    </source>
</evidence>
<feature type="signal peptide" evidence="1">
    <location>
        <begin position="1"/>
        <end position="27"/>
    </location>
</feature>
<name>A0A7W7Y7M7_9BACT</name>
<accession>A0A7W7Y7M7</accession>
<dbReference type="EMBL" id="JACHIG010000001">
    <property type="protein sequence ID" value="MBB5031138.1"/>
    <property type="molecule type" value="Genomic_DNA"/>
</dbReference>
<feature type="chain" id="PRO_5031264382" evidence="1">
    <location>
        <begin position="28"/>
        <end position="193"/>
    </location>
</feature>
<evidence type="ECO:0000256" key="1">
    <source>
        <dbReference type="SAM" id="SignalP"/>
    </source>
</evidence>
<dbReference type="Proteomes" id="UP000590740">
    <property type="component" value="Unassembled WGS sequence"/>
</dbReference>
<protein>
    <submittedName>
        <fullName evidence="2">Uncharacterized protein</fullName>
    </submittedName>
</protein>
<evidence type="ECO:0000313" key="2">
    <source>
        <dbReference type="EMBL" id="MBB5031138.1"/>
    </source>
</evidence>
<dbReference type="RefSeq" id="WP_184338079.1">
    <property type="nucleotide sequence ID" value="NZ_JACHIG010000001.1"/>
</dbReference>
<keyword evidence="3" id="KW-1185">Reference proteome</keyword>
<proteinExistence type="predicted"/>
<reference evidence="2 3" key="1">
    <citation type="submission" date="2020-08" db="EMBL/GenBank/DDBJ databases">
        <title>Genomic Encyclopedia of Type Strains, Phase IV (KMG-IV): sequencing the most valuable type-strain genomes for metagenomic binning, comparative biology and taxonomic classification.</title>
        <authorList>
            <person name="Goeker M."/>
        </authorList>
    </citation>
    <scope>NUCLEOTIDE SEQUENCE [LARGE SCALE GENOMIC DNA]</scope>
    <source>
        <strain evidence="2 3">DSM 12252</strain>
    </source>
</reference>
<keyword evidence="1" id="KW-0732">Signal</keyword>
<sequence>MTLRFSLPRHWLACCVLVCLMAAAARAEEGWTSLLAISKQADTDLRGWLRVSDIDDRAQSIAKLERVRALPGLFFLPRMKAAPAPTLVVGRETPLPPLFLSPECWADCGWVRMPAIRQSLMLEHFLRRLDSSRPTLSELPCYDTAYDRAVNDLSAAYGCCQEYFATRLAKSMHGVDDVAFLDLIEWEMKKGDG</sequence>
<gene>
    <name evidence="2" type="ORF">HNQ65_000692</name>
</gene>
<dbReference type="AlphaFoldDB" id="A0A7W7Y7M7"/>
<organism evidence="2 3">
    <name type="scientific">Prosthecobacter vanneervenii</name>
    <dbReference type="NCBI Taxonomy" id="48466"/>
    <lineage>
        <taxon>Bacteria</taxon>
        <taxon>Pseudomonadati</taxon>
        <taxon>Verrucomicrobiota</taxon>
        <taxon>Verrucomicrobiia</taxon>
        <taxon>Verrucomicrobiales</taxon>
        <taxon>Verrucomicrobiaceae</taxon>
        <taxon>Prosthecobacter</taxon>
    </lineage>
</organism>
<comment type="caution">
    <text evidence="2">The sequence shown here is derived from an EMBL/GenBank/DDBJ whole genome shotgun (WGS) entry which is preliminary data.</text>
</comment>